<keyword evidence="2" id="KW-1185">Reference proteome</keyword>
<dbReference type="EMBL" id="VYGV01000006">
    <property type="protein sequence ID" value="NWF45275.1"/>
    <property type="molecule type" value="Genomic_DNA"/>
</dbReference>
<sequence>MLEQMNTRPILASLRVLSFHGDNRAEADGARWALELQQDIQMALAVPKVSGAGLQAAVKIELIAQAKSEQGNAEPASFKGLYEAKFNYMPEVTEATVAPLMEQESYQYMLVAQAYPLAMTHFRRELQAMGFDARNLPLGLTM</sequence>
<dbReference type="AlphaFoldDB" id="A0A7Y8GUU8"/>
<reference evidence="1 2" key="1">
    <citation type="submission" date="2019-09" db="EMBL/GenBank/DDBJ databases">
        <title>Hydrogenophaga aromatica sp. nov., isolated from a para-xylene-degrading enrichment culture.</title>
        <authorList>
            <person name="Tancsics A."/>
            <person name="Banerjee S."/>
        </authorList>
    </citation>
    <scope>NUCLEOTIDE SEQUENCE [LARGE SCALE GENOMIC DNA]</scope>
    <source>
        <strain evidence="1 2">D2P1</strain>
    </source>
</reference>
<evidence type="ECO:0000313" key="2">
    <source>
        <dbReference type="Proteomes" id="UP000545507"/>
    </source>
</evidence>
<proteinExistence type="predicted"/>
<organism evidence="1 2">
    <name type="scientific">Hydrogenophaga aromaticivorans</name>
    <dbReference type="NCBI Taxonomy" id="2610898"/>
    <lineage>
        <taxon>Bacteria</taxon>
        <taxon>Pseudomonadati</taxon>
        <taxon>Pseudomonadota</taxon>
        <taxon>Betaproteobacteria</taxon>
        <taxon>Burkholderiales</taxon>
        <taxon>Comamonadaceae</taxon>
        <taxon>Hydrogenophaga</taxon>
    </lineage>
</organism>
<protein>
    <submittedName>
        <fullName evidence="1">Uncharacterized protein</fullName>
    </submittedName>
</protein>
<dbReference type="Proteomes" id="UP000545507">
    <property type="component" value="Unassembled WGS sequence"/>
</dbReference>
<name>A0A7Y8GUU8_9BURK</name>
<gene>
    <name evidence="1" type="ORF">F3K02_08415</name>
</gene>
<dbReference type="RefSeq" id="WP_177135067.1">
    <property type="nucleotide sequence ID" value="NZ_VYGV01000006.1"/>
</dbReference>
<accession>A0A7Y8GUU8</accession>
<evidence type="ECO:0000313" key="1">
    <source>
        <dbReference type="EMBL" id="NWF45275.1"/>
    </source>
</evidence>
<comment type="caution">
    <text evidence="1">The sequence shown here is derived from an EMBL/GenBank/DDBJ whole genome shotgun (WGS) entry which is preliminary data.</text>
</comment>